<feature type="chain" id="PRO_5046044405" evidence="1">
    <location>
        <begin position="22"/>
        <end position="150"/>
    </location>
</feature>
<dbReference type="InterPro" id="IPR027843">
    <property type="entry name" value="DUF4440"/>
</dbReference>
<dbReference type="SUPFAM" id="SSF54427">
    <property type="entry name" value="NTF2-like"/>
    <property type="match status" value="1"/>
</dbReference>
<organism evidence="3 4">
    <name type="scientific">Fontibacter flavus</name>
    <dbReference type="NCBI Taxonomy" id="654838"/>
    <lineage>
        <taxon>Bacteria</taxon>
        <taxon>Pseudomonadati</taxon>
        <taxon>Bacteroidota</taxon>
        <taxon>Cytophagia</taxon>
        <taxon>Cytophagales</taxon>
        <taxon>Cyclobacteriaceae</taxon>
        <taxon>Fontibacter</taxon>
    </lineage>
</organism>
<feature type="signal peptide" evidence="1">
    <location>
        <begin position="1"/>
        <end position="21"/>
    </location>
</feature>
<dbReference type="InterPro" id="IPR032710">
    <property type="entry name" value="NTF2-like_dom_sf"/>
</dbReference>
<dbReference type="NCBIfam" id="TIGR02246">
    <property type="entry name" value="SgcJ/EcaC family oxidoreductase"/>
    <property type="match status" value="1"/>
</dbReference>
<dbReference type="Gene3D" id="3.10.450.50">
    <property type="match status" value="1"/>
</dbReference>
<accession>A0ABV6FU47</accession>
<keyword evidence="4" id="KW-1185">Reference proteome</keyword>
<evidence type="ECO:0000313" key="3">
    <source>
        <dbReference type="EMBL" id="MFC0263403.1"/>
    </source>
</evidence>
<dbReference type="Proteomes" id="UP001589797">
    <property type="component" value="Unassembled WGS sequence"/>
</dbReference>
<proteinExistence type="predicted"/>
<comment type="caution">
    <text evidence="3">The sequence shown here is derived from an EMBL/GenBank/DDBJ whole genome shotgun (WGS) entry which is preliminary data.</text>
</comment>
<evidence type="ECO:0000259" key="2">
    <source>
        <dbReference type="Pfam" id="PF14534"/>
    </source>
</evidence>
<protein>
    <submittedName>
        <fullName evidence="3">Nuclear transport factor 2 family protein</fullName>
    </submittedName>
</protein>
<dbReference type="RefSeq" id="WP_382387890.1">
    <property type="nucleotide sequence ID" value="NZ_JBHLWI010000033.1"/>
</dbReference>
<reference evidence="3 4" key="1">
    <citation type="submission" date="2024-09" db="EMBL/GenBank/DDBJ databases">
        <authorList>
            <person name="Sun Q."/>
            <person name="Mori K."/>
        </authorList>
    </citation>
    <scope>NUCLEOTIDE SEQUENCE [LARGE SCALE GENOMIC DNA]</scope>
    <source>
        <strain evidence="3 4">CCM 7650</strain>
    </source>
</reference>
<keyword evidence="1" id="KW-0732">Signal</keyword>
<dbReference type="EMBL" id="JBHLWI010000033">
    <property type="protein sequence ID" value="MFC0263403.1"/>
    <property type="molecule type" value="Genomic_DNA"/>
</dbReference>
<feature type="domain" description="DUF4440" evidence="2">
    <location>
        <begin position="33"/>
        <end position="140"/>
    </location>
</feature>
<name>A0ABV6FU47_9BACT</name>
<evidence type="ECO:0000256" key="1">
    <source>
        <dbReference type="SAM" id="SignalP"/>
    </source>
</evidence>
<sequence length="150" mass="17094">MKKVPALIFLFLILNTSILFAQHKPSAHDQEKILALIADYSKARENQDTLLLKSILTKEVDQLVSSGEWRIGIKEAMSGMQRSSTNNPGQRQLKVEKARLLNETCAIVDARYEIIGDNEAPTRRMWSTFLVVKEEENWKIAGIRNMLPAR</sequence>
<dbReference type="InterPro" id="IPR011944">
    <property type="entry name" value="Steroid_delta5-4_isomerase"/>
</dbReference>
<evidence type="ECO:0000313" key="4">
    <source>
        <dbReference type="Proteomes" id="UP001589797"/>
    </source>
</evidence>
<dbReference type="Pfam" id="PF14534">
    <property type="entry name" value="DUF4440"/>
    <property type="match status" value="1"/>
</dbReference>
<gene>
    <name evidence="3" type="ORF">ACFFIP_11995</name>
</gene>